<feature type="domain" description="Gcp-like" evidence="2">
    <location>
        <begin position="29"/>
        <end position="85"/>
    </location>
</feature>
<comment type="caution">
    <text evidence="3">The sequence shown here is derived from an EMBL/GenBank/DDBJ whole genome shotgun (WGS) entry which is preliminary data.</text>
</comment>
<organism evidence="3 4">
    <name type="scientific">Candidatus Nanosyncoccus alces</name>
    <dbReference type="NCBI Taxonomy" id="2171997"/>
    <lineage>
        <taxon>Bacteria</taxon>
        <taxon>Candidatus Saccharimonadota</taxon>
        <taxon>Candidatus Nanosyncoccalia</taxon>
        <taxon>Candidatus Nanosyncoccales</taxon>
        <taxon>Candidatus Nanosyncoccaceae</taxon>
        <taxon>Candidatus Nanosyncoccus</taxon>
    </lineage>
</organism>
<evidence type="ECO:0000313" key="4">
    <source>
        <dbReference type="Proteomes" id="UP001191019"/>
    </source>
</evidence>
<accession>A0ABY0FNN1</accession>
<dbReference type="Proteomes" id="UP001191019">
    <property type="component" value="Unassembled WGS sequence"/>
</dbReference>
<keyword evidence="4" id="KW-1185">Reference proteome</keyword>
<name>A0ABY0FNN1_9BACT</name>
<reference evidence="3 4" key="2">
    <citation type="journal article" date="2020" name="Cell Rep.">
        <title>Acquisition and Adaptation of Ultra-small Parasitic Reduced Genome Bacteria to Mammalian Hosts.</title>
        <authorList>
            <person name="McLean J.S."/>
            <person name="Bor B."/>
            <person name="Kerns K.A."/>
            <person name="Liu Q."/>
            <person name="To T.T."/>
            <person name="Solden L."/>
            <person name="Hendrickson E.L."/>
            <person name="Wrighton K."/>
            <person name="Shi W."/>
            <person name="He X."/>
        </authorList>
    </citation>
    <scope>NUCLEOTIDE SEQUENCE [LARGE SCALE GENOMIC DNA]</scope>
    <source>
        <strain evidence="3 4">TM7_G3_2_Rum_HOT_351B</strain>
    </source>
</reference>
<evidence type="ECO:0000313" key="3">
    <source>
        <dbReference type="EMBL" id="RYC74858.1"/>
    </source>
</evidence>
<dbReference type="InterPro" id="IPR043129">
    <property type="entry name" value="ATPase_NBD"/>
</dbReference>
<evidence type="ECO:0000259" key="2">
    <source>
        <dbReference type="Pfam" id="PF00814"/>
    </source>
</evidence>
<dbReference type="SUPFAM" id="SSF53067">
    <property type="entry name" value="Actin-like ATPase domain"/>
    <property type="match status" value="1"/>
</dbReference>
<gene>
    <name evidence="3" type="primary">tsaB</name>
    <name evidence="3" type="ORF">G3RUM_00407</name>
</gene>
<reference evidence="3 4" key="1">
    <citation type="journal article" date="2018" name="bioRxiv">
        <title>Evidence of independent acquisition and adaption of ultra-small bacteria to human hosts across the highly diverse yet reduced genomes of the phylum Saccharibacteria.</title>
        <authorList>
            <person name="McLean J.S."/>
            <person name="Bor B."/>
            <person name="To T.T."/>
            <person name="Liu Q."/>
            <person name="Kearns K.A."/>
            <person name="Solden L.M."/>
            <person name="Wrighton K.C."/>
            <person name="He X."/>
            <person name="Shi W."/>
        </authorList>
    </citation>
    <scope>NUCLEOTIDE SEQUENCE [LARGE SCALE GENOMIC DNA]</scope>
    <source>
        <strain evidence="3 4">TM7_G3_2_Rum_HOT_351B</strain>
    </source>
</reference>
<proteinExistence type="predicted"/>
<evidence type="ECO:0000256" key="1">
    <source>
        <dbReference type="SAM" id="MobiDB-lite"/>
    </source>
</evidence>
<dbReference type="InterPro" id="IPR000905">
    <property type="entry name" value="Gcp-like_dom"/>
</dbReference>
<dbReference type="NCBIfam" id="TIGR03725">
    <property type="entry name" value="T6A_YeaZ"/>
    <property type="match status" value="1"/>
</dbReference>
<dbReference type="InterPro" id="IPR022496">
    <property type="entry name" value="T6A_TsaB"/>
</dbReference>
<protein>
    <submittedName>
        <fullName evidence="3">tRNA threonylcarbamoyladenosine biosynthesis protein TsaB</fullName>
    </submittedName>
</protein>
<dbReference type="EMBL" id="PRLM01000003">
    <property type="protein sequence ID" value="RYC74858.1"/>
    <property type="molecule type" value="Genomic_DNA"/>
</dbReference>
<dbReference type="RefSeq" id="WP_129734890.1">
    <property type="nucleotide sequence ID" value="NZ_PRLM01000003.1"/>
</dbReference>
<feature type="region of interest" description="Disordered" evidence="1">
    <location>
        <begin position="91"/>
        <end position="110"/>
    </location>
</feature>
<dbReference type="Pfam" id="PF00814">
    <property type="entry name" value="TsaD"/>
    <property type="match status" value="1"/>
</dbReference>
<sequence>MKLYLDTSTPETVLKLNDQEYRYTFANDLAEKLLQFIHDKLQENGKTFQDITEITFMSGPGSFTGLRIGATVVNTLASELNIPLYNHRGEKHPIITPDYGRPANISKPRK</sequence>
<dbReference type="Gene3D" id="3.30.420.40">
    <property type="match status" value="1"/>
</dbReference>